<accession>K0SK60</accession>
<feature type="non-terminal residue" evidence="2">
    <location>
        <position position="245"/>
    </location>
</feature>
<gene>
    <name evidence="2" type="ORF">THAOC_12407</name>
</gene>
<proteinExistence type="predicted"/>
<feature type="compositionally biased region" description="Basic residues" evidence="1">
    <location>
        <begin position="210"/>
        <end position="219"/>
    </location>
</feature>
<evidence type="ECO:0000256" key="1">
    <source>
        <dbReference type="SAM" id="MobiDB-lite"/>
    </source>
</evidence>
<name>K0SK60_THAOC</name>
<reference evidence="2 3" key="1">
    <citation type="journal article" date="2012" name="Genome Biol.">
        <title>Genome and low-iron response of an oceanic diatom adapted to chronic iron limitation.</title>
        <authorList>
            <person name="Lommer M."/>
            <person name="Specht M."/>
            <person name="Roy A.S."/>
            <person name="Kraemer L."/>
            <person name="Andreson R."/>
            <person name="Gutowska M.A."/>
            <person name="Wolf J."/>
            <person name="Bergner S.V."/>
            <person name="Schilhabel M.B."/>
            <person name="Klostermeier U.C."/>
            <person name="Beiko R.G."/>
            <person name="Rosenstiel P."/>
            <person name="Hippler M."/>
            <person name="Laroche J."/>
        </authorList>
    </citation>
    <scope>NUCLEOTIDE SEQUENCE [LARGE SCALE GENOMIC DNA]</scope>
    <source>
        <strain evidence="2 3">CCMP1005</strain>
    </source>
</reference>
<dbReference type="EMBL" id="AGNL01014560">
    <property type="protein sequence ID" value="EJK66653.1"/>
    <property type="molecule type" value="Genomic_DNA"/>
</dbReference>
<feature type="region of interest" description="Disordered" evidence="1">
    <location>
        <begin position="182"/>
        <end position="245"/>
    </location>
</feature>
<dbReference type="Proteomes" id="UP000266841">
    <property type="component" value="Unassembled WGS sequence"/>
</dbReference>
<feature type="compositionally biased region" description="Basic and acidic residues" evidence="1">
    <location>
        <begin position="79"/>
        <end position="104"/>
    </location>
</feature>
<sequence length="245" mass="27572">MHVWGCPTFVLDAKLAEDKKIPKFKMRSRMGQYLGTSRSHSSQVALVRNLHTGYESSVACPVRDDYETVYSGGSSSPELGERTRRERRKSLEDQRERQQARENARALSEIEDNMLSFAKTEYRSGRDTVTVDDVVVPSVDYLMNCPFSRFIHFAANECGYTAAGPQQGQPPLEPQQLREALRALAQEVPQRPELGDPRPSRPPRSSRGGRGGRRRGRAGRRGEDLPYQDAQGQDEGVAPRDAPRR</sequence>
<keyword evidence="3" id="KW-1185">Reference proteome</keyword>
<organism evidence="2 3">
    <name type="scientific">Thalassiosira oceanica</name>
    <name type="common">Marine diatom</name>
    <dbReference type="NCBI Taxonomy" id="159749"/>
    <lineage>
        <taxon>Eukaryota</taxon>
        <taxon>Sar</taxon>
        <taxon>Stramenopiles</taxon>
        <taxon>Ochrophyta</taxon>
        <taxon>Bacillariophyta</taxon>
        <taxon>Coscinodiscophyceae</taxon>
        <taxon>Thalassiosirophycidae</taxon>
        <taxon>Thalassiosirales</taxon>
        <taxon>Thalassiosiraceae</taxon>
        <taxon>Thalassiosira</taxon>
    </lineage>
</organism>
<feature type="region of interest" description="Disordered" evidence="1">
    <location>
        <begin position="68"/>
        <end position="104"/>
    </location>
</feature>
<evidence type="ECO:0000313" key="2">
    <source>
        <dbReference type="EMBL" id="EJK66653.1"/>
    </source>
</evidence>
<dbReference type="AlphaFoldDB" id="K0SK60"/>
<evidence type="ECO:0000313" key="3">
    <source>
        <dbReference type="Proteomes" id="UP000266841"/>
    </source>
</evidence>
<comment type="caution">
    <text evidence="2">The sequence shown here is derived from an EMBL/GenBank/DDBJ whole genome shotgun (WGS) entry which is preliminary data.</text>
</comment>
<protein>
    <submittedName>
        <fullName evidence="2">Uncharacterized protein</fullName>
    </submittedName>
</protein>